<sequence length="111" mass="12337">MYLLHLKKSTCACTLINAFVSKIAVIAAVANSRFKMSWLSIFKDTDVQVSAEDIQSWISSSALAFKVLVAPDLTAQEDLKDAFFDFKDDVEVIVSSDTAIRLHSTDTFQNQ</sequence>
<accession>A0A9P0D7Z0</accession>
<protein>
    <submittedName>
        <fullName evidence="1">Uncharacterized protein</fullName>
    </submittedName>
</protein>
<gene>
    <name evidence="1" type="ORF">PSYICH_LOCUS11871</name>
</gene>
<evidence type="ECO:0000313" key="2">
    <source>
        <dbReference type="Proteomes" id="UP001153636"/>
    </source>
</evidence>
<name>A0A9P0D7Z0_9CUCU</name>
<evidence type="ECO:0000313" key="1">
    <source>
        <dbReference type="EMBL" id="CAH1111521.1"/>
    </source>
</evidence>
<proteinExistence type="predicted"/>
<dbReference type="Proteomes" id="UP001153636">
    <property type="component" value="Chromosome 6"/>
</dbReference>
<reference evidence="1" key="1">
    <citation type="submission" date="2022-01" db="EMBL/GenBank/DDBJ databases">
        <authorList>
            <person name="King R."/>
        </authorList>
    </citation>
    <scope>NUCLEOTIDE SEQUENCE</scope>
</reference>
<dbReference type="EMBL" id="OV651818">
    <property type="protein sequence ID" value="CAH1111521.1"/>
    <property type="molecule type" value="Genomic_DNA"/>
</dbReference>
<dbReference type="AlphaFoldDB" id="A0A9P0D7Z0"/>
<keyword evidence="2" id="KW-1185">Reference proteome</keyword>
<organism evidence="1 2">
    <name type="scientific">Psylliodes chrysocephalus</name>
    <dbReference type="NCBI Taxonomy" id="3402493"/>
    <lineage>
        <taxon>Eukaryota</taxon>
        <taxon>Metazoa</taxon>
        <taxon>Ecdysozoa</taxon>
        <taxon>Arthropoda</taxon>
        <taxon>Hexapoda</taxon>
        <taxon>Insecta</taxon>
        <taxon>Pterygota</taxon>
        <taxon>Neoptera</taxon>
        <taxon>Endopterygota</taxon>
        <taxon>Coleoptera</taxon>
        <taxon>Polyphaga</taxon>
        <taxon>Cucujiformia</taxon>
        <taxon>Chrysomeloidea</taxon>
        <taxon>Chrysomelidae</taxon>
        <taxon>Galerucinae</taxon>
        <taxon>Alticini</taxon>
        <taxon>Psylliodes</taxon>
    </lineage>
</organism>